<reference evidence="2" key="1">
    <citation type="submission" date="2019-02" db="EMBL/GenBank/DDBJ databases">
        <authorList>
            <person name="Pothier F.J."/>
        </authorList>
    </citation>
    <scope>NUCLEOTIDE SEQUENCE</scope>
    <source>
        <strain evidence="2">CI-1B</strain>
    </source>
</reference>
<evidence type="ECO:0000313" key="3">
    <source>
        <dbReference type="Proteomes" id="UP000328092"/>
    </source>
</evidence>
<sequence>MRIGLASFRNPFQNVAVGRFGAGRFFAGLLLPLIAVAGITAWLMLPELSDAADEAVSPAPSSIILTAQTPSSEPQPDQAAANKETPPAVAIVPANEPITEGIAPASPAASEPGVEKSPLEGLRVASQSWRRGGLGSKALVTLTLRNRNDFAVKDIEIACAFARRDGSPLTQRKRLITDTIATRTRKTYSRMLVGFVNINATKAKCSVVTASRL</sequence>
<dbReference type="Proteomes" id="UP000328092">
    <property type="component" value="Unassembled WGS sequence"/>
</dbReference>
<accession>A0A508TN68</accession>
<name>A0A508TN68_9BRAD</name>
<feature type="transmembrane region" description="Helical" evidence="1">
    <location>
        <begin position="21"/>
        <end position="45"/>
    </location>
</feature>
<organism evidence="2 3">
    <name type="scientific">Bradyrhizobium ivorense</name>
    <dbReference type="NCBI Taxonomy" id="2511166"/>
    <lineage>
        <taxon>Bacteria</taxon>
        <taxon>Pseudomonadati</taxon>
        <taxon>Pseudomonadota</taxon>
        <taxon>Alphaproteobacteria</taxon>
        <taxon>Hyphomicrobiales</taxon>
        <taxon>Nitrobacteraceae</taxon>
        <taxon>Bradyrhizobium</taxon>
    </lineage>
</organism>
<evidence type="ECO:0000256" key="1">
    <source>
        <dbReference type="SAM" id="Phobius"/>
    </source>
</evidence>
<protein>
    <submittedName>
        <fullName evidence="2">Uncharacterized protein</fullName>
    </submittedName>
</protein>
<proteinExistence type="predicted"/>
<evidence type="ECO:0000313" key="2">
    <source>
        <dbReference type="EMBL" id="VIO75698.1"/>
    </source>
</evidence>
<keyword evidence="1" id="KW-0472">Membrane</keyword>
<dbReference type="EMBL" id="CAADFC020000025">
    <property type="protein sequence ID" value="VIO75698.1"/>
    <property type="molecule type" value="Genomic_DNA"/>
</dbReference>
<keyword evidence="1" id="KW-0812">Transmembrane</keyword>
<keyword evidence="1" id="KW-1133">Transmembrane helix</keyword>
<comment type="caution">
    <text evidence="2">The sequence shown here is derived from an EMBL/GenBank/DDBJ whole genome shotgun (WGS) entry which is preliminary data.</text>
</comment>
<gene>
    <name evidence="2" type="ORF">CI1B_60560</name>
</gene>
<keyword evidence="3" id="KW-1185">Reference proteome</keyword>
<dbReference type="AlphaFoldDB" id="A0A508TN68"/>